<evidence type="ECO:0000256" key="1">
    <source>
        <dbReference type="SAM" id="MobiDB-lite"/>
    </source>
</evidence>
<sequence>MSGVEGLAAVGGLSPLDQSLRMSALWRSAQEGLGASSPITSTVGGADGKSAEPAEQAQLPPEAAAAQAVAPSQPLRLSSLLADPTQLARTRPTPVQAELEEEEEQEHRAAKEHRSPARPGAAEEAEPADWRPLLLRRWQQSSLPEARLILQRAREQWALGRRVLLACPAESLATQGSELGALAGWAALLHGQAGPTGLSLGGPRWRVQMQWRHAAAAGRTDAGPATCLMAHAVKEAPSPGLAWQLRPSPEPGQARARIALQLGPLCEAGQRWQDLGLRLDAARAFRSALGPQWSVWLLASPEPWMCSSTDWN</sequence>
<feature type="region of interest" description="Disordered" evidence="1">
    <location>
        <begin position="32"/>
        <end position="127"/>
    </location>
</feature>
<evidence type="ECO:0000313" key="2">
    <source>
        <dbReference type="EMBL" id="PND39157.1"/>
    </source>
</evidence>
<evidence type="ECO:0000313" key="3">
    <source>
        <dbReference type="Proteomes" id="UP000235916"/>
    </source>
</evidence>
<protein>
    <submittedName>
        <fullName evidence="2">Uncharacterized protein</fullName>
    </submittedName>
</protein>
<feature type="compositionally biased region" description="Basic and acidic residues" evidence="1">
    <location>
        <begin position="105"/>
        <end position="115"/>
    </location>
</feature>
<organism evidence="2 3">
    <name type="scientific">Kinneretia aquatilis</name>
    <dbReference type="NCBI Taxonomy" id="2070761"/>
    <lineage>
        <taxon>Bacteria</taxon>
        <taxon>Pseudomonadati</taxon>
        <taxon>Pseudomonadota</taxon>
        <taxon>Betaproteobacteria</taxon>
        <taxon>Burkholderiales</taxon>
        <taxon>Sphaerotilaceae</taxon>
        <taxon>Roseateles</taxon>
    </lineage>
</organism>
<dbReference type="AlphaFoldDB" id="A0A2N8L0C5"/>
<feature type="compositionally biased region" description="Low complexity" evidence="1">
    <location>
        <begin position="51"/>
        <end position="74"/>
    </location>
</feature>
<dbReference type="Proteomes" id="UP000235916">
    <property type="component" value="Unassembled WGS sequence"/>
</dbReference>
<dbReference type="RefSeq" id="WP_102769076.1">
    <property type="nucleotide sequence ID" value="NZ_POSP01000003.1"/>
</dbReference>
<name>A0A2N8L0C5_9BURK</name>
<comment type="caution">
    <text evidence="2">The sequence shown here is derived from an EMBL/GenBank/DDBJ whole genome shotgun (WGS) entry which is preliminary data.</text>
</comment>
<proteinExistence type="predicted"/>
<keyword evidence="3" id="KW-1185">Reference proteome</keyword>
<reference evidence="2 3" key="1">
    <citation type="submission" date="2018-01" db="EMBL/GenBank/DDBJ databases">
        <title>Draft genome sequence of Paucibacter aquatile CR182 isolated from freshwater of the Nakdong River.</title>
        <authorList>
            <person name="Choi A."/>
            <person name="Chung E.J."/>
        </authorList>
    </citation>
    <scope>NUCLEOTIDE SEQUENCE [LARGE SCALE GENOMIC DNA]</scope>
    <source>
        <strain evidence="2 3">CR182</strain>
    </source>
</reference>
<gene>
    <name evidence="2" type="ORF">C1O66_17585</name>
</gene>
<accession>A0A2N8L0C5</accession>
<dbReference type="EMBL" id="POSP01000003">
    <property type="protein sequence ID" value="PND39157.1"/>
    <property type="molecule type" value="Genomic_DNA"/>
</dbReference>